<comment type="caution">
    <text evidence="1">The sequence shown here is derived from an EMBL/GenBank/DDBJ whole genome shotgun (WGS) entry which is preliminary data.</text>
</comment>
<proteinExistence type="predicted"/>
<dbReference type="EMBL" id="BONC01000160">
    <property type="protein sequence ID" value="GIF61928.1"/>
    <property type="molecule type" value="Genomic_DNA"/>
</dbReference>
<keyword evidence="2" id="KW-1185">Reference proteome</keyword>
<organism evidence="1 2">
    <name type="scientific">Asanoa iriomotensis</name>
    <dbReference type="NCBI Taxonomy" id="234613"/>
    <lineage>
        <taxon>Bacteria</taxon>
        <taxon>Bacillati</taxon>
        <taxon>Actinomycetota</taxon>
        <taxon>Actinomycetes</taxon>
        <taxon>Micromonosporales</taxon>
        <taxon>Micromonosporaceae</taxon>
        <taxon>Asanoa</taxon>
    </lineage>
</organism>
<name>A0ABQ4CGN6_9ACTN</name>
<evidence type="ECO:0000313" key="1">
    <source>
        <dbReference type="EMBL" id="GIF61928.1"/>
    </source>
</evidence>
<gene>
    <name evidence="1" type="ORF">Air01nite_80230</name>
</gene>
<sequence>MVTLPSAARPAFDPVATNARGIRDGIGRAPRTITLRRAARNARHPLGNMGCHIAVNQRGIGHRIGQGPRTVRLPRTTPPGGRRADIIAVAHAEAIRAGFGGVRRW</sequence>
<protein>
    <submittedName>
        <fullName evidence="1">Uncharacterized protein</fullName>
    </submittedName>
</protein>
<accession>A0ABQ4CGN6</accession>
<dbReference type="RefSeq" id="WP_203708845.1">
    <property type="nucleotide sequence ID" value="NZ_BAAALU010000041.1"/>
</dbReference>
<dbReference type="Proteomes" id="UP000624325">
    <property type="component" value="Unassembled WGS sequence"/>
</dbReference>
<reference evidence="1 2" key="1">
    <citation type="submission" date="2021-01" db="EMBL/GenBank/DDBJ databases">
        <title>Whole genome shotgun sequence of Asanoa iriomotensis NBRC 100142.</title>
        <authorList>
            <person name="Komaki H."/>
            <person name="Tamura T."/>
        </authorList>
    </citation>
    <scope>NUCLEOTIDE SEQUENCE [LARGE SCALE GENOMIC DNA]</scope>
    <source>
        <strain evidence="1 2">NBRC 100142</strain>
    </source>
</reference>
<evidence type="ECO:0000313" key="2">
    <source>
        <dbReference type="Proteomes" id="UP000624325"/>
    </source>
</evidence>